<dbReference type="Pfam" id="PF03958">
    <property type="entry name" value="Secretin_N"/>
    <property type="match status" value="1"/>
</dbReference>
<feature type="domain" description="Secretin/TonB short N-terminal" evidence="9">
    <location>
        <begin position="297"/>
        <end position="345"/>
    </location>
</feature>
<dbReference type="OrthoDB" id="9775455at2"/>
<proteinExistence type="inferred from homology"/>
<dbReference type="PRINTS" id="PR00811">
    <property type="entry name" value="BCTERIALGSPD"/>
</dbReference>
<evidence type="ECO:0000256" key="2">
    <source>
        <dbReference type="ARBA" id="ARBA00006304"/>
    </source>
</evidence>
<gene>
    <name evidence="10" type="ORF">D5018_12405</name>
</gene>
<evidence type="ECO:0000313" key="10">
    <source>
        <dbReference type="EMBL" id="RLV59396.1"/>
    </source>
</evidence>
<comment type="similarity">
    <text evidence="2">Belongs to the bacterial secretin family. PilQ subfamily.</text>
</comment>
<evidence type="ECO:0000256" key="6">
    <source>
        <dbReference type="ARBA" id="ARBA00023136"/>
    </source>
</evidence>
<evidence type="ECO:0000313" key="11">
    <source>
        <dbReference type="Proteomes" id="UP000281474"/>
    </source>
</evidence>
<dbReference type="NCBIfam" id="TIGR02515">
    <property type="entry name" value="IV_pilus_PilQ"/>
    <property type="match status" value="1"/>
</dbReference>
<dbReference type="EMBL" id="QZEI01000036">
    <property type="protein sequence ID" value="RLV59396.1"/>
    <property type="molecule type" value="Genomic_DNA"/>
</dbReference>
<dbReference type="InterPro" id="IPR051808">
    <property type="entry name" value="Type_IV_pilus_biogenesis"/>
</dbReference>
<protein>
    <submittedName>
        <fullName evidence="10">Type IV pilus secretin PilQ family protein</fullName>
    </submittedName>
</protein>
<dbReference type="Pfam" id="PF00263">
    <property type="entry name" value="Secretin"/>
    <property type="match status" value="1"/>
</dbReference>
<dbReference type="InterPro" id="IPR001775">
    <property type="entry name" value="GspD/PilQ"/>
</dbReference>
<keyword evidence="7" id="KW-0998">Cell outer membrane</keyword>
<dbReference type="PANTHER" id="PTHR30604:SF1">
    <property type="entry name" value="DNA UTILIZATION PROTEIN HOFQ"/>
    <property type="match status" value="1"/>
</dbReference>
<dbReference type="GO" id="GO:0009279">
    <property type="term" value="C:cell outer membrane"/>
    <property type="evidence" value="ECO:0007669"/>
    <property type="project" value="UniProtKB-SubCell"/>
</dbReference>
<dbReference type="Gene3D" id="2.60.40.3470">
    <property type="match status" value="1"/>
</dbReference>
<comment type="caution">
    <text evidence="10">The sequence shown here is derived from an EMBL/GenBank/DDBJ whole genome shotgun (WGS) entry which is preliminary data.</text>
</comment>
<evidence type="ECO:0000256" key="7">
    <source>
        <dbReference type="ARBA" id="ARBA00023237"/>
    </source>
</evidence>
<dbReference type="InterPro" id="IPR004845">
    <property type="entry name" value="T2SS_GspD_CS"/>
</dbReference>
<reference evidence="10 11" key="1">
    <citation type="submission" date="2018-09" db="EMBL/GenBank/DDBJ databases">
        <title>Phylogeny of the Shewanellaceae, and recommendation for two new genera, Pseudoshewanella and Parashewanella.</title>
        <authorList>
            <person name="Wang G."/>
        </authorList>
    </citation>
    <scope>NUCLEOTIDE SEQUENCE [LARGE SCALE GENOMIC DNA]</scope>
    <source>
        <strain evidence="10 11">C51</strain>
    </source>
</reference>
<dbReference type="Gene3D" id="3.30.1370.130">
    <property type="match status" value="1"/>
</dbReference>
<dbReference type="SMART" id="SM00965">
    <property type="entry name" value="STN"/>
    <property type="match status" value="1"/>
</dbReference>
<evidence type="ECO:0000256" key="3">
    <source>
        <dbReference type="ARBA" id="ARBA00022448"/>
    </source>
</evidence>
<dbReference type="InterPro" id="IPR021731">
    <property type="entry name" value="AMIN_dom"/>
</dbReference>
<dbReference type="PROSITE" id="PS00875">
    <property type="entry name" value="T2SP_D"/>
    <property type="match status" value="1"/>
</dbReference>
<evidence type="ECO:0000256" key="4">
    <source>
        <dbReference type="ARBA" id="ARBA00022729"/>
    </source>
</evidence>
<evidence type="ECO:0000259" key="9">
    <source>
        <dbReference type="SMART" id="SM00965"/>
    </source>
</evidence>
<dbReference type="PANTHER" id="PTHR30604">
    <property type="entry name" value="PROTEIN TRANSPORT PROTEIN HOFQ"/>
    <property type="match status" value="1"/>
</dbReference>
<keyword evidence="5" id="KW-0653">Protein transport</keyword>
<dbReference type="InterPro" id="IPR038591">
    <property type="entry name" value="NolW-like_sf"/>
</dbReference>
<dbReference type="InterPro" id="IPR005644">
    <property type="entry name" value="NolW-like"/>
</dbReference>
<dbReference type="Gene3D" id="3.30.1370.120">
    <property type="match status" value="1"/>
</dbReference>
<dbReference type="RefSeq" id="WP_121839347.1">
    <property type="nucleotide sequence ID" value="NZ_ML014785.1"/>
</dbReference>
<sequence length="685" mass="76086">MDFSIINRIQNLKNLRLNIWVGLFALLAMIPQAMSANRLLDVQYHAVVDHQLEIEFLFENDIAVPTSDMSVNPAKLELHFADSVSDLGKSSILIDKVGVDGLQVEQQGSSLHLTLSMEQVLPYQGRVIGNRYRLTVNDAVQQNDQNPKAVQAFVNDINNIDFKRSQSGGSELIVELNNRSIAVDIEQVGAKLEVKFFNTEINDDLLYIVDVNDFDTPVKSFETFRDGLISRIMVDVEGEYEYHYNQEGNTLRLNVDKVVREAAVKKQKNYKGKAFSLNFQNISVRTALQIIADMNQFNLIVSDTVEGDITLRLDQVPWDQALDLILQTKGLGKRIEGNILMVAPAEELAIRESQQLKNKQEVEELAPLFSEYIQINYAKASNIASLLKNEDSSLLTKRGSVAVDERTNTLLVKDTADTIESVHRLVKIIDIPIRQVEIEARVVTVRDNVAEDLGVRWGFSDQQGRDGTSGSLEGANEIANGRIPSLSDRLNVNLPARNDNAAGIAFHVAKLADGTLLDLELSALEQEDKAEIVASPRLTVSNQQKGYISQGIEIPFVQSTSSGATSVTFKPAVLLLEVVPQITPDNRVILDLKITQDSRGETVPTAVGDAVSIDTQRIGTQALVKNGETIVLGGIYQRNLINNVSKVPILGDIPYLGYLFRNTQEKNERRELLIFVTTKIVTDQL</sequence>
<keyword evidence="4" id="KW-0732">Signal</keyword>
<dbReference type="InterPro" id="IPR004846">
    <property type="entry name" value="T2SS/T3SS_dom"/>
</dbReference>
<evidence type="ECO:0000256" key="8">
    <source>
        <dbReference type="RuleBase" id="RU004004"/>
    </source>
</evidence>
<dbReference type="InterPro" id="IPR013355">
    <property type="entry name" value="Pilus_4_PilQ"/>
</dbReference>
<comment type="subcellular location">
    <subcellularLocation>
        <location evidence="1 8">Cell outer membrane</location>
    </subcellularLocation>
</comment>
<evidence type="ECO:0000256" key="1">
    <source>
        <dbReference type="ARBA" id="ARBA00004442"/>
    </source>
</evidence>
<evidence type="ECO:0000256" key="5">
    <source>
        <dbReference type="ARBA" id="ARBA00022927"/>
    </source>
</evidence>
<dbReference type="AlphaFoldDB" id="A0A3L8PVN4"/>
<keyword evidence="6" id="KW-0472">Membrane</keyword>
<dbReference type="GO" id="GO:0009306">
    <property type="term" value="P:protein secretion"/>
    <property type="evidence" value="ECO:0007669"/>
    <property type="project" value="InterPro"/>
</dbReference>
<organism evidence="10 11">
    <name type="scientific">Parashewanella curva</name>
    <dbReference type="NCBI Taxonomy" id="2338552"/>
    <lineage>
        <taxon>Bacteria</taxon>
        <taxon>Pseudomonadati</taxon>
        <taxon>Pseudomonadota</taxon>
        <taxon>Gammaproteobacteria</taxon>
        <taxon>Alteromonadales</taxon>
        <taxon>Shewanellaceae</taxon>
        <taxon>Parashewanella</taxon>
    </lineage>
</organism>
<keyword evidence="3 8" id="KW-0813">Transport</keyword>
<keyword evidence="11" id="KW-1185">Reference proteome</keyword>
<dbReference type="InterPro" id="IPR011662">
    <property type="entry name" value="Secretin/TonB_short_N"/>
</dbReference>
<dbReference type="Proteomes" id="UP000281474">
    <property type="component" value="Unassembled WGS sequence"/>
</dbReference>
<accession>A0A3L8PVN4</accession>
<dbReference type="Pfam" id="PF11741">
    <property type="entry name" value="AMIN"/>
    <property type="match status" value="1"/>
</dbReference>
<name>A0A3L8PVN4_9GAMM</name>
<dbReference type="Pfam" id="PF07660">
    <property type="entry name" value="STN"/>
    <property type="match status" value="1"/>
</dbReference>